<keyword evidence="5" id="KW-1185">Reference proteome</keyword>
<feature type="transmembrane region" description="Helical" evidence="2">
    <location>
        <begin position="34"/>
        <end position="52"/>
    </location>
</feature>
<feature type="region of interest" description="Disordered" evidence="1">
    <location>
        <begin position="95"/>
        <end position="122"/>
    </location>
</feature>
<keyword evidence="2" id="KW-0472">Membrane</keyword>
<proteinExistence type="predicted"/>
<dbReference type="PANTHER" id="PTHR40763">
    <property type="entry name" value="MEMBRANE PROTEIN-RELATED"/>
    <property type="match status" value="1"/>
</dbReference>
<keyword evidence="2" id="KW-1133">Transmembrane helix</keyword>
<dbReference type="AlphaFoldDB" id="A0A1M6YYC7"/>
<dbReference type="RefSeq" id="WP_073279204.1">
    <property type="nucleotide sequence ID" value="NZ_FRAC01000027.1"/>
</dbReference>
<keyword evidence="2" id="KW-0812">Transmembrane</keyword>
<accession>A0A1M6YYC7</accession>
<evidence type="ECO:0000313" key="5">
    <source>
        <dbReference type="Proteomes" id="UP000184386"/>
    </source>
</evidence>
<dbReference type="STRING" id="1121322.SAMN02745136_04424"/>
<evidence type="ECO:0000313" key="4">
    <source>
        <dbReference type="EMBL" id="SHL23304.1"/>
    </source>
</evidence>
<dbReference type="OrthoDB" id="3636235at2"/>
<name>A0A1M6YYC7_9FIRM</name>
<organism evidence="4 5">
    <name type="scientific">Anaerocolumna jejuensis DSM 15929</name>
    <dbReference type="NCBI Taxonomy" id="1121322"/>
    <lineage>
        <taxon>Bacteria</taxon>
        <taxon>Bacillati</taxon>
        <taxon>Bacillota</taxon>
        <taxon>Clostridia</taxon>
        <taxon>Lachnospirales</taxon>
        <taxon>Lachnospiraceae</taxon>
        <taxon>Anaerocolumna</taxon>
    </lineage>
</organism>
<evidence type="ECO:0000256" key="2">
    <source>
        <dbReference type="SAM" id="Phobius"/>
    </source>
</evidence>
<dbReference type="Pfam" id="PF09922">
    <property type="entry name" value="LiaF-like_C"/>
    <property type="match status" value="1"/>
</dbReference>
<sequence length="228" mass="25247">MKNNMSKTLWGVFFLGLGLIWFGTSLGIIKQSAFSGLIFSFILILFGIRFILRGNYGEEDKDNTIEDNSDQNNSGEYAEKEDYYEESTQRGNYYEEPFQADTSNNGSSEYENMKSAESSPGRENYTSIFSSHNIQCTEEFTGAEITAVAGSVELDLRNAVITRDIVIDVNCFMGGIDIFLPSGVEVSVSCVPIMGGVESKINGTSNRRENKATVYIRGTCIMGGIEIR</sequence>
<dbReference type="InterPro" id="IPR024425">
    <property type="entry name" value="LiaF-like_C"/>
</dbReference>
<gene>
    <name evidence="4" type="ORF">SAMN02745136_04424</name>
</gene>
<dbReference type="PANTHER" id="PTHR40763:SF5">
    <property type="entry name" value="MEMBRANE PROTEIN"/>
    <property type="match status" value="1"/>
</dbReference>
<reference evidence="4 5" key="1">
    <citation type="submission" date="2016-11" db="EMBL/GenBank/DDBJ databases">
        <authorList>
            <person name="Jaros S."/>
            <person name="Januszkiewicz K."/>
            <person name="Wedrychowicz H."/>
        </authorList>
    </citation>
    <scope>NUCLEOTIDE SEQUENCE [LARGE SCALE GENOMIC DNA]</scope>
    <source>
        <strain evidence="4 5">DSM 15929</strain>
    </source>
</reference>
<feature type="domain" description="Cell wall-active antibiotics response LiaF-like C-terminal" evidence="3">
    <location>
        <begin position="140"/>
        <end position="201"/>
    </location>
</feature>
<feature type="compositionally biased region" description="Polar residues" evidence="1">
    <location>
        <begin position="100"/>
        <end position="118"/>
    </location>
</feature>
<feature type="transmembrane region" description="Helical" evidence="2">
    <location>
        <begin position="9"/>
        <end position="28"/>
    </location>
</feature>
<evidence type="ECO:0000259" key="3">
    <source>
        <dbReference type="Pfam" id="PF09922"/>
    </source>
</evidence>
<evidence type="ECO:0000256" key="1">
    <source>
        <dbReference type="SAM" id="MobiDB-lite"/>
    </source>
</evidence>
<dbReference type="Proteomes" id="UP000184386">
    <property type="component" value="Unassembled WGS sequence"/>
</dbReference>
<feature type="region of interest" description="Disordered" evidence="1">
    <location>
        <begin position="60"/>
        <end position="82"/>
    </location>
</feature>
<dbReference type="EMBL" id="FRAC01000027">
    <property type="protein sequence ID" value="SHL23304.1"/>
    <property type="molecule type" value="Genomic_DNA"/>
</dbReference>
<protein>
    <submittedName>
        <fullName evidence="4">Cell wall-active antibiotics response 4TMS YvqF</fullName>
    </submittedName>
</protein>